<protein>
    <submittedName>
        <fullName evidence="1">Uncharacterized protein</fullName>
    </submittedName>
</protein>
<gene>
    <name evidence="1" type="ORF">RWE15_24480</name>
</gene>
<sequence length="147" mass="16977">MQSIYADVLEKHLKVPDALFQVKRVFRNMSWCISGLLDLSQMNKVMLCQLVSVRIKDHRFIRLLHQLLKNMSITGGQHKINELLFAVCVNELRSQLKRRTEMDGKIEVVCCQNNFLAGIAGSKKRCFLCRWHFKANNAAKSWNANKG</sequence>
<proteinExistence type="predicted"/>
<name>A0ABU5CC10_9BACI</name>
<dbReference type="Proteomes" id="UP001281447">
    <property type="component" value="Unassembled WGS sequence"/>
</dbReference>
<accession>A0ABU5CC10</accession>
<comment type="caution">
    <text evidence="1">The sequence shown here is derived from an EMBL/GenBank/DDBJ whole genome shotgun (WGS) entry which is preliminary data.</text>
</comment>
<reference evidence="1 2" key="1">
    <citation type="submission" date="2023-10" db="EMBL/GenBank/DDBJ databases">
        <title>Virgibacillus halophilus 5B73C genome.</title>
        <authorList>
            <person name="Miliotis G."/>
            <person name="Sengupta P."/>
            <person name="Hameed A."/>
            <person name="Chuvochina M."/>
            <person name="Mcdonagh F."/>
            <person name="Simpson A.C."/>
            <person name="Singh N.K."/>
            <person name="Rekha P.D."/>
            <person name="Raman K."/>
            <person name="Hugenholtz P."/>
            <person name="Venkateswaran K."/>
        </authorList>
    </citation>
    <scope>NUCLEOTIDE SEQUENCE [LARGE SCALE GENOMIC DNA]</scope>
    <source>
        <strain evidence="1 2">5B73C</strain>
    </source>
</reference>
<organism evidence="1 2">
    <name type="scientific">Tigheibacillus halophilus</name>
    <dbReference type="NCBI Taxonomy" id="361280"/>
    <lineage>
        <taxon>Bacteria</taxon>
        <taxon>Bacillati</taxon>
        <taxon>Bacillota</taxon>
        <taxon>Bacilli</taxon>
        <taxon>Bacillales</taxon>
        <taxon>Bacillaceae</taxon>
        <taxon>Tigheibacillus</taxon>
    </lineage>
</organism>
<keyword evidence="2" id="KW-1185">Reference proteome</keyword>
<dbReference type="EMBL" id="JAWDIP010000004">
    <property type="protein sequence ID" value="MDY0396875.1"/>
    <property type="molecule type" value="Genomic_DNA"/>
</dbReference>
<evidence type="ECO:0000313" key="1">
    <source>
        <dbReference type="EMBL" id="MDY0396875.1"/>
    </source>
</evidence>
<evidence type="ECO:0000313" key="2">
    <source>
        <dbReference type="Proteomes" id="UP001281447"/>
    </source>
</evidence>